<evidence type="ECO:0008006" key="3">
    <source>
        <dbReference type="Google" id="ProtNLM"/>
    </source>
</evidence>
<dbReference type="Proteomes" id="UP000637578">
    <property type="component" value="Unassembled WGS sequence"/>
</dbReference>
<organism evidence="1 2">
    <name type="scientific">Longimycelium tulufanense</name>
    <dbReference type="NCBI Taxonomy" id="907463"/>
    <lineage>
        <taxon>Bacteria</taxon>
        <taxon>Bacillati</taxon>
        <taxon>Actinomycetota</taxon>
        <taxon>Actinomycetes</taxon>
        <taxon>Pseudonocardiales</taxon>
        <taxon>Pseudonocardiaceae</taxon>
        <taxon>Longimycelium</taxon>
    </lineage>
</organism>
<gene>
    <name evidence="1" type="ORF">GCM10012275_35100</name>
</gene>
<reference evidence="1" key="1">
    <citation type="journal article" date="2014" name="Int. J. Syst. Evol. Microbiol.">
        <title>Complete genome sequence of Corynebacterium casei LMG S-19264T (=DSM 44701T), isolated from a smear-ripened cheese.</title>
        <authorList>
            <consortium name="US DOE Joint Genome Institute (JGI-PGF)"/>
            <person name="Walter F."/>
            <person name="Albersmeier A."/>
            <person name="Kalinowski J."/>
            <person name="Ruckert C."/>
        </authorList>
    </citation>
    <scope>NUCLEOTIDE SEQUENCE</scope>
    <source>
        <strain evidence="1">CGMCC 4.5737</strain>
    </source>
</reference>
<dbReference type="EMBL" id="BMMK01000016">
    <property type="protein sequence ID" value="GGM61027.1"/>
    <property type="molecule type" value="Genomic_DNA"/>
</dbReference>
<proteinExistence type="predicted"/>
<protein>
    <recommendedName>
        <fullName evidence="3">Thiopeptide-type bacteriocin biosynthesis domain-containing protein</fullName>
    </recommendedName>
</protein>
<dbReference type="AlphaFoldDB" id="A0A8J3CCZ2"/>
<keyword evidence="2" id="KW-1185">Reference proteome</keyword>
<accession>A0A8J3CCZ2</accession>
<evidence type="ECO:0000313" key="1">
    <source>
        <dbReference type="EMBL" id="GGM61027.1"/>
    </source>
</evidence>
<evidence type="ECO:0000313" key="2">
    <source>
        <dbReference type="Proteomes" id="UP000637578"/>
    </source>
</evidence>
<reference evidence="1" key="2">
    <citation type="submission" date="2020-09" db="EMBL/GenBank/DDBJ databases">
        <authorList>
            <person name="Sun Q."/>
            <person name="Zhou Y."/>
        </authorList>
    </citation>
    <scope>NUCLEOTIDE SEQUENCE</scope>
    <source>
        <strain evidence="1">CGMCC 4.5737</strain>
    </source>
</reference>
<comment type="caution">
    <text evidence="1">The sequence shown here is derived from an EMBL/GenBank/DDBJ whole genome shotgun (WGS) entry which is preliminary data.</text>
</comment>
<sequence>MCSVQVSARDAGAAAHRGALTALRVYSHADSLRDLVAGLADVGAWLRHEHGVYTVFLQRGWLHGSHVDLVTRAEPGRHVPEDELRERVQAVARELPEGYRSEQDYLRTAAEFGAMEQVPPPYLPLLPHRTVSEVADSEVNPWQGEVAPLRESALARMFEPVRLTLSVPTRSQVLSGVAEAFAALAESHPWGIAFGSFSFRSHAEAFLHWQRGSADVRIHFDHRLATDRPRVERVVRAVLEGGESCLAARWRSAFAYCAGQFDAAVESGVLNDEVVASLAPSGDATVTTDTFDPSKNNRGPSEFHAAVTASRVTSSPGSWFIGYRLLLNLFYRQLPLLDISPLQRFYLCYALAEVTDEVTGETWRERLERVSS</sequence>
<name>A0A8J3CCZ2_9PSEU</name>